<dbReference type="GO" id="GO:0005654">
    <property type="term" value="C:nucleoplasm"/>
    <property type="evidence" value="ECO:0007669"/>
    <property type="project" value="TreeGrafter"/>
</dbReference>
<dbReference type="Gene3D" id="3.30.160.60">
    <property type="entry name" value="Classic Zinc Finger"/>
    <property type="match status" value="6"/>
</dbReference>
<dbReference type="GO" id="GO:0001817">
    <property type="term" value="P:regulation of cytokine production"/>
    <property type="evidence" value="ECO:0007669"/>
    <property type="project" value="TreeGrafter"/>
</dbReference>
<keyword evidence="7" id="KW-0804">Transcription</keyword>
<keyword evidence="2" id="KW-0479">Metal-binding</keyword>
<dbReference type="SMART" id="SM00355">
    <property type="entry name" value="ZnF_C2H2"/>
    <property type="match status" value="10"/>
</dbReference>
<dbReference type="GO" id="GO:0008270">
    <property type="term" value="F:zinc ion binding"/>
    <property type="evidence" value="ECO:0007669"/>
    <property type="project" value="UniProtKB-KW"/>
</dbReference>
<sequence length="648" mass="75629">MSEKYYSDTFDNFVRPPCAQQTQNMQQYTSYTMPGTSLNTYNMQCDYSYSAQTTSRNQIYSTNSFGSCSNTDQLDSSWIADPRAVADIEHGLRLSDKIETIEITSKDLSPASCCSNIDLLIPDFYKNVNKTNDSQPQWYCNINCNNQKWDYSSCSVIEPSNNYDTKYYNGQNYSEVSLNDYNVYNADSLFNFTDLNQEQFYSQPFVDINNINPTGDGSNDESDIIVEESDEDVTDCSEDIDRQYDYSAHCIICNALYTPVGSQFYILNSQTPLTMSSQRPVITKLTEIIGKLCYKRNYLCSNCLNLINTIDNLQLKLESSKLELFGKYEKTCKEHNLNTKPSHIVKSNRRKFKNFCGLHSFNCKFCRKIFSFKKLYENHMIRHKIHNRFLCELCGQRFTNYFKFKRHLRLHTKIKTKKLIIGFECKICKKIFRTKTNLKEHENYCSGNLPYGCSFENCDKKFASSTKLKNHVKLKHDMKFVAICSICNIGFVKISDYKSHKNTHSTEKKFNCTKCDKSYKTISNLNYHMKFHNEKLPFICTICNKGFMRKEYLESHVNNHNGVKNFSCQFCEKKFVSQKNLDAHVKYHEGNIKKKVCNICNKSITTGYEDHLRTHTNLKEFECNLCLMKFNTKGTLAKHRKRKHNNEN</sequence>
<keyword evidence="8" id="KW-0539">Nucleus</keyword>
<evidence type="ECO:0000256" key="8">
    <source>
        <dbReference type="ARBA" id="ARBA00023242"/>
    </source>
</evidence>
<keyword evidence="3" id="KW-0677">Repeat</keyword>
<evidence type="ECO:0000256" key="7">
    <source>
        <dbReference type="ARBA" id="ARBA00023163"/>
    </source>
</evidence>
<dbReference type="InterPro" id="IPR013087">
    <property type="entry name" value="Znf_C2H2_type"/>
</dbReference>
<keyword evidence="4 9" id="KW-0863">Zinc-finger</keyword>
<proteinExistence type="predicted"/>
<dbReference type="PANTHER" id="PTHR24399">
    <property type="entry name" value="ZINC FINGER AND BTB DOMAIN-CONTAINING"/>
    <property type="match status" value="1"/>
</dbReference>
<keyword evidence="6" id="KW-0805">Transcription regulation</keyword>
<feature type="domain" description="C2H2-type" evidence="10">
    <location>
        <begin position="510"/>
        <end position="537"/>
    </location>
</feature>
<protein>
    <recommendedName>
        <fullName evidence="10">C2H2-type domain-containing protein</fullName>
    </recommendedName>
</protein>
<evidence type="ECO:0000313" key="11">
    <source>
        <dbReference type="EMBL" id="KAK4877401.1"/>
    </source>
</evidence>
<reference evidence="12" key="1">
    <citation type="submission" date="2023-01" db="EMBL/GenBank/DDBJ databases">
        <title>Key to firefly adult light organ development and bioluminescence: homeobox transcription factors regulate luciferase expression and transportation to peroxisome.</title>
        <authorList>
            <person name="Fu X."/>
        </authorList>
    </citation>
    <scope>NUCLEOTIDE SEQUENCE [LARGE SCALE GENOMIC DNA]</scope>
</reference>
<feature type="domain" description="C2H2-type" evidence="10">
    <location>
        <begin position="451"/>
        <end position="476"/>
    </location>
</feature>
<dbReference type="GO" id="GO:0001227">
    <property type="term" value="F:DNA-binding transcription repressor activity, RNA polymerase II-specific"/>
    <property type="evidence" value="ECO:0007669"/>
    <property type="project" value="TreeGrafter"/>
</dbReference>
<comment type="subcellular location">
    <subcellularLocation>
        <location evidence="1">Nucleus</location>
    </subcellularLocation>
</comment>
<dbReference type="Proteomes" id="UP001353858">
    <property type="component" value="Unassembled WGS sequence"/>
</dbReference>
<gene>
    <name evidence="11" type="ORF">RN001_009907</name>
</gene>
<evidence type="ECO:0000259" key="10">
    <source>
        <dbReference type="PROSITE" id="PS50157"/>
    </source>
</evidence>
<evidence type="ECO:0000256" key="5">
    <source>
        <dbReference type="ARBA" id="ARBA00022833"/>
    </source>
</evidence>
<dbReference type="PANTHER" id="PTHR24399:SF23">
    <property type="entry name" value="C2H2-TYPE DOMAIN-CONTAINING PROTEIN"/>
    <property type="match status" value="1"/>
</dbReference>
<evidence type="ECO:0000256" key="4">
    <source>
        <dbReference type="ARBA" id="ARBA00022771"/>
    </source>
</evidence>
<dbReference type="Pfam" id="PF00096">
    <property type="entry name" value="zf-C2H2"/>
    <property type="match status" value="5"/>
</dbReference>
<feature type="domain" description="C2H2-type" evidence="10">
    <location>
        <begin position="621"/>
        <end position="648"/>
    </location>
</feature>
<dbReference type="InterPro" id="IPR036236">
    <property type="entry name" value="Znf_C2H2_sf"/>
</dbReference>
<dbReference type="EMBL" id="JARPUR010000004">
    <property type="protein sequence ID" value="KAK4877401.1"/>
    <property type="molecule type" value="Genomic_DNA"/>
</dbReference>
<evidence type="ECO:0000256" key="1">
    <source>
        <dbReference type="ARBA" id="ARBA00004123"/>
    </source>
</evidence>
<evidence type="ECO:0000256" key="9">
    <source>
        <dbReference type="PROSITE-ProRule" id="PRU00042"/>
    </source>
</evidence>
<dbReference type="PROSITE" id="PS00028">
    <property type="entry name" value="ZINC_FINGER_C2H2_1"/>
    <property type="match status" value="7"/>
</dbReference>
<keyword evidence="12" id="KW-1185">Reference proteome</keyword>
<feature type="domain" description="C2H2-type" evidence="10">
    <location>
        <begin position="538"/>
        <end position="565"/>
    </location>
</feature>
<feature type="domain" description="C2H2-type" evidence="10">
    <location>
        <begin position="423"/>
        <end position="450"/>
    </location>
</feature>
<keyword evidence="5" id="KW-0862">Zinc</keyword>
<organism evidence="11 12">
    <name type="scientific">Aquatica leii</name>
    <dbReference type="NCBI Taxonomy" id="1421715"/>
    <lineage>
        <taxon>Eukaryota</taxon>
        <taxon>Metazoa</taxon>
        <taxon>Ecdysozoa</taxon>
        <taxon>Arthropoda</taxon>
        <taxon>Hexapoda</taxon>
        <taxon>Insecta</taxon>
        <taxon>Pterygota</taxon>
        <taxon>Neoptera</taxon>
        <taxon>Endopterygota</taxon>
        <taxon>Coleoptera</taxon>
        <taxon>Polyphaga</taxon>
        <taxon>Elateriformia</taxon>
        <taxon>Elateroidea</taxon>
        <taxon>Lampyridae</taxon>
        <taxon>Luciolinae</taxon>
        <taxon>Aquatica</taxon>
    </lineage>
</organism>
<dbReference type="GO" id="GO:0002682">
    <property type="term" value="P:regulation of immune system process"/>
    <property type="evidence" value="ECO:0007669"/>
    <property type="project" value="TreeGrafter"/>
</dbReference>
<dbReference type="PROSITE" id="PS50157">
    <property type="entry name" value="ZINC_FINGER_C2H2_2"/>
    <property type="match status" value="8"/>
</dbReference>
<dbReference type="GO" id="GO:0000978">
    <property type="term" value="F:RNA polymerase II cis-regulatory region sequence-specific DNA binding"/>
    <property type="evidence" value="ECO:0007669"/>
    <property type="project" value="TreeGrafter"/>
</dbReference>
<accession>A0AAN7P9B2</accession>
<evidence type="ECO:0000256" key="2">
    <source>
        <dbReference type="ARBA" id="ARBA00022723"/>
    </source>
</evidence>
<dbReference type="AlphaFoldDB" id="A0AAN7P9B2"/>
<dbReference type="SUPFAM" id="SSF57667">
    <property type="entry name" value="beta-beta-alpha zinc fingers"/>
    <property type="match status" value="5"/>
</dbReference>
<name>A0AAN7P9B2_9COLE</name>
<dbReference type="FunFam" id="3.30.160.60:FF:000100">
    <property type="entry name" value="Zinc finger 45-like"/>
    <property type="match status" value="1"/>
</dbReference>
<evidence type="ECO:0000256" key="3">
    <source>
        <dbReference type="ARBA" id="ARBA00022737"/>
    </source>
</evidence>
<evidence type="ECO:0000313" key="12">
    <source>
        <dbReference type="Proteomes" id="UP001353858"/>
    </source>
</evidence>
<feature type="domain" description="C2H2-type" evidence="10">
    <location>
        <begin position="566"/>
        <end position="593"/>
    </location>
</feature>
<comment type="caution">
    <text evidence="11">The sequence shown here is derived from an EMBL/GenBank/DDBJ whole genome shotgun (WGS) entry which is preliminary data.</text>
</comment>
<feature type="domain" description="C2H2-type" evidence="10">
    <location>
        <begin position="482"/>
        <end position="509"/>
    </location>
</feature>
<feature type="domain" description="C2H2-type" evidence="10">
    <location>
        <begin position="389"/>
        <end position="416"/>
    </location>
</feature>
<evidence type="ECO:0000256" key="6">
    <source>
        <dbReference type="ARBA" id="ARBA00023015"/>
    </source>
</evidence>